<dbReference type="SUPFAM" id="SSF53254">
    <property type="entry name" value="Phosphoglycerate mutase-like"/>
    <property type="match status" value="1"/>
</dbReference>
<evidence type="ECO:0000313" key="2">
    <source>
        <dbReference type="Proteomes" id="UP000016923"/>
    </source>
</evidence>
<sequence length="277" mass="30721">MVIIDFVRHAQGYHNLCKENWSLPDPNLTPLGEEQCKALKALYPYHDTVKMLVASPLRRTLQTALQSFEPAADRGLVVLALPELQEVSALPSDVGSARSTLEKEFTADQVDLSRVQPAWNYKGKGSPYAVDLDALTARGRSARLSLRALTKGLGPDDRIAVVTHGGFLHFMTQDYDGMVPTRGTGWQNTEWRAYEFADPTGADADAALKETAASWERRRGTAQGMTAQEQLELQLAYHHFLTEELGIQVEEDLMVKFTDDYEAAQKREAAAEAKARA</sequence>
<accession>S3BZ32</accession>
<protein>
    <submittedName>
        <fullName evidence="1">Phosphoglycerate mutase family protein</fullName>
    </submittedName>
</protein>
<dbReference type="PANTHER" id="PTHR48100:SF54">
    <property type="entry name" value="PHOSPHATASE SPAC5H10.03-RELATED"/>
    <property type="match status" value="1"/>
</dbReference>
<name>S3BZ32_OPHP1</name>
<dbReference type="SMART" id="SM00855">
    <property type="entry name" value="PGAM"/>
    <property type="match status" value="1"/>
</dbReference>
<proteinExistence type="predicted"/>
<dbReference type="eggNOG" id="KOG4754">
    <property type="taxonomic scope" value="Eukaryota"/>
</dbReference>
<dbReference type="GO" id="GO:0005737">
    <property type="term" value="C:cytoplasm"/>
    <property type="evidence" value="ECO:0007669"/>
    <property type="project" value="TreeGrafter"/>
</dbReference>
<dbReference type="OMA" id="HDKITHL"/>
<dbReference type="CDD" id="cd07040">
    <property type="entry name" value="HP"/>
    <property type="match status" value="1"/>
</dbReference>
<dbReference type="EMBL" id="KE148155">
    <property type="protein sequence ID" value="EPE05777.1"/>
    <property type="molecule type" value="Genomic_DNA"/>
</dbReference>
<dbReference type="InterPro" id="IPR013078">
    <property type="entry name" value="His_Pase_superF_clade-1"/>
</dbReference>
<organism evidence="1 2">
    <name type="scientific">Ophiostoma piceae (strain UAMH 11346)</name>
    <name type="common">Sap stain fungus</name>
    <dbReference type="NCBI Taxonomy" id="1262450"/>
    <lineage>
        <taxon>Eukaryota</taxon>
        <taxon>Fungi</taxon>
        <taxon>Dikarya</taxon>
        <taxon>Ascomycota</taxon>
        <taxon>Pezizomycotina</taxon>
        <taxon>Sordariomycetes</taxon>
        <taxon>Sordariomycetidae</taxon>
        <taxon>Ophiostomatales</taxon>
        <taxon>Ophiostomataceae</taxon>
        <taxon>Ophiostoma</taxon>
    </lineage>
</organism>
<dbReference type="HOGENOM" id="CLU_039184_1_0_1"/>
<dbReference type="Pfam" id="PF00300">
    <property type="entry name" value="His_Phos_1"/>
    <property type="match status" value="1"/>
</dbReference>
<dbReference type="InterPro" id="IPR029033">
    <property type="entry name" value="His_PPase_superfam"/>
</dbReference>
<dbReference type="VEuPathDB" id="FungiDB:F503_08308"/>
<dbReference type="GO" id="GO:0016791">
    <property type="term" value="F:phosphatase activity"/>
    <property type="evidence" value="ECO:0007669"/>
    <property type="project" value="TreeGrafter"/>
</dbReference>
<dbReference type="InterPro" id="IPR050275">
    <property type="entry name" value="PGM_Phosphatase"/>
</dbReference>
<dbReference type="AlphaFoldDB" id="S3BZ32"/>
<reference evidence="1 2" key="1">
    <citation type="journal article" date="2013" name="BMC Genomics">
        <title>The genome and transcriptome of the pine saprophyte Ophiostoma piceae, and a comparison with the bark beetle-associated pine pathogen Grosmannia clavigera.</title>
        <authorList>
            <person name="Haridas S."/>
            <person name="Wang Y."/>
            <person name="Lim L."/>
            <person name="Massoumi Alamouti S."/>
            <person name="Jackman S."/>
            <person name="Docking R."/>
            <person name="Robertson G."/>
            <person name="Birol I."/>
            <person name="Bohlmann J."/>
            <person name="Breuil C."/>
        </authorList>
    </citation>
    <scope>NUCLEOTIDE SEQUENCE [LARGE SCALE GENOMIC DNA]</scope>
    <source>
        <strain evidence="1 2">UAMH 11346</strain>
    </source>
</reference>
<evidence type="ECO:0000313" key="1">
    <source>
        <dbReference type="EMBL" id="EPE05777.1"/>
    </source>
</evidence>
<dbReference type="OrthoDB" id="496981at2759"/>
<gene>
    <name evidence="1" type="ORF">F503_08308</name>
</gene>
<dbReference type="PANTHER" id="PTHR48100">
    <property type="entry name" value="BROAD-SPECIFICITY PHOSPHATASE YOR283W-RELATED"/>
    <property type="match status" value="1"/>
</dbReference>
<dbReference type="Proteomes" id="UP000016923">
    <property type="component" value="Unassembled WGS sequence"/>
</dbReference>
<dbReference type="Gene3D" id="3.40.50.1240">
    <property type="entry name" value="Phosphoglycerate mutase-like"/>
    <property type="match status" value="1"/>
</dbReference>
<keyword evidence="2" id="KW-1185">Reference proteome</keyword>